<organism evidence="1 2">
    <name type="scientific">Colletotrichum musicola</name>
    <dbReference type="NCBI Taxonomy" id="2175873"/>
    <lineage>
        <taxon>Eukaryota</taxon>
        <taxon>Fungi</taxon>
        <taxon>Dikarya</taxon>
        <taxon>Ascomycota</taxon>
        <taxon>Pezizomycotina</taxon>
        <taxon>Sordariomycetes</taxon>
        <taxon>Hypocreomycetidae</taxon>
        <taxon>Glomerellales</taxon>
        <taxon>Glomerellaceae</taxon>
        <taxon>Colletotrichum</taxon>
        <taxon>Colletotrichum orchidearum species complex</taxon>
    </lineage>
</organism>
<gene>
    <name evidence="1" type="ORF">CMUS01_15242</name>
</gene>
<keyword evidence="2" id="KW-1185">Reference proteome</keyword>
<evidence type="ECO:0000313" key="1">
    <source>
        <dbReference type="EMBL" id="KAF6802859.1"/>
    </source>
</evidence>
<dbReference type="AlphaFoldDB" id="A0A8H6IXT9"/>
<sequence>MPCTCYFCAKVLYCFSEKSTRCRTCIVAKKPYNSMLVVSICTYAL</sequence>
<proteinExistence type="predicted"/>
<dbReference type="EMBL" id="WIGM01001237">
    <property type="protein sequence ID" value="KAF6802859.1"/>
    <property type="molecule type" value="Genomic_DNA"/>
</dbReference>
<comment type="caution">
    <text evidence="1">The sequence shown here is derived from an EMBL/GenBank/DDBJ whole genome shotgun (WGS) entry which is preliminary data.</text>
</comment>
<protein>
    <submittedName>
        <fullName evidence="1">Uncharacterized protein</fullName>
    </submittedName>
</protein>
<name>A0A8H6IXT9_9PEZI</name>
<dbReference type="Proteomes" id="UP000639643">
    <property type="component" value="Unassembled WGS sequence"/>
</dbReference>
<dbReference type="OrthoDB" id="10507931at2759"/>
<accession>A0A8H6IXT9</accession>
<evidence type="ECO:0000313" key="2">
    <source>
        <dbReference type="Proteomes" id="UP000639643"/>
    </source>
</evidence>
<reference evidence="1" key="1">
    <citation type="journal article" date="2020" name="Phytopathology">
        <title>Genome Sequence Resources of Colletotrichum truncatum, C. plurivorum, C. musicola, and C. sojae: Four Species Pathogenic to Soybean (Glycine max).</title>
        <authorList>
            <person name="Rogerio F."/>
            <person name="Boufleur T.R."/>
            <person name="Ciampi-Guillardi M."/>
            <person name="Sukno S.A."/>
            <person name="Thon M.R."/>
            <person name="Massola Junior N.S."/>
            <person name="Baroncelli R."/>
        </authorList>
    </citation>
    <scope>NUCLEOTIDE SEQUENCE</scope>
    <source>
        <strain evidence="1">LFN0074</strain>
    </source>
</reference>